<dbReference type="EMBL" id="GBXM01034852">
    <property type="protein sequence ID" value="JAH73725.1"/>
    <property type="molecule type" value="Transcribed_RNA"/>
</dbReference>
<protein>
    <submittedName>
        <fullName evidence="1">Uncharacterized protein</fullName>
    </submittedName>
</protein>
<name>A0A0E9V8D5_ANGAN</name>
<sequence length="30" mass="3512">MTSELYAPFQKPLHFHYESKDGVYTIGHNT</sequence>
<accession>A0A0E9V8D5</accession>
<organism evidence="1">
    <name type="scientific">Anguilla anguilla</name>
    <name type="common">European freshwater eel</name>
    <name type="synonym">Muraena anguilla</name>
    <dbReference type="NCBI Taxonomy" id="7936"/>
    <lineage>
        <taxon>Eukaryota</taxon>
        <taxon>Metazoa</taxon>
        <taxon>Chordata</taxon>
        <taxon>Craniata</taxon>
        <taxon>Vertebrata</taxon>
        <taxon>Euteleostomi</taxon>
        <taxon>Actinopterygii</taxon>
        <taxon>Neopterygii</taxon>
        <taxon>Teleostei</taxon>
        <taxon>Anguilliformes</taxon>
        <taxon>Anguillidae</taxon>
        <taxon>Anguilla</taxon>
    </lineage>
</organism>
<evidence type="ECO:0000313" key="1">
    <source>
        <dbReference type="EMBL" id="JAH73725.1"/>
    </source>
</evidence>
<reference evidence="1" key="1">
    <citation type="submission" date="2014-11" db="EMBL/GenBank/DDBJ databases">
        <authorList>
            <person name="Amaro Gonzalez C."/>
        </authorList>
    </citation>
    <scope>NUCLEOTIDE SEQUENCE</scope>
</reference>
<dbReference type="AlphaFoldDB" id="A0A0E9V8D5"/>
<proteinExistence type="predicted"/>
<reference evidence="1" key="2">
    <citation type="journal article" date="2015" name="Fish Shellfish Immunol.">
        <title>Early steps in the European eel (Anguilla anguilla)-Vibrio vulnificus interaction in the gills: Role of the RtxA13 toxin.</title>
        <authorList>
            <person name="Callol A."/>
            <person name="Pajuelo D."/>
            <person name="Ebbesson L."/>
            <person name="Teles M."/>
            <person name="MacKenzie S."/>
            <person name="Amaro C."/>
        </authorList>
    </citation>
    <scope>NUCLEOTIDE SEQUENCE</scope>
</reference>